<evidence type="ECO:0000256" key="4">
    <source>
        <dbReference type="ARBA" id="ARBA00022989"/>
    </source>
</evidence>
<feature type="compositionally biased region" description="Acidic residues" evidence="7">
    <location>
        <begin position="123"/>
        <end position="134"/>
    </location>
</feature>
<keyword evidence="3 6" id="KW-0256">Endoplasmic reticulum</keyword>
<feature type="transmembrane region" description="Helical" evidence="6">
    <location>
        <begin position="306"/>
        <end position="335"/>
    </location>
</feature>
<dbReference type="GeneID" id="108260730"/>
<dbReference type="GO" id="GO:0071787">
    <property type="term" value="P:endoplasmic reticulum tubular network formation"/>
    <property type="evidence" value="ECO:0007669"/>
    <property type="project" value="TreeGrafter"/>
</dbReference>
<feature type="compositionally biased region" description="Basic and acidic residues" evidence="7">
    <location>
        <begin position="237"/>
        <end position="256"/>
    </location>
</feature>
<evidence type="ECO:0000256" key="3">
    <source>
        <dbReference type="ARBA" id="ARBA00022824"/>
    </source>
</evidence>
<dbReference type="RefSeq" id="XP_017316702.1">
    <property type="nucleotide sequence ID" value="XM_017461213.3"/>
</dbReference>
<evidence type="ECO:0000313" key="9">
    <source>
        <dbReference type="Proteomes" id="UP000221080"/>
    </source>
</evidence>
<dbReference type="OrthoDB" id="567788at2759"/>
<feature type="compositionally biased region" description="Low complexity" evidence="7">
    <location>
        <begin position="257"/>
        <end position="276"/>
    </location>
</feature>
<feature type="domain" description="Reticulon" evidence="8">
    <location>
        <begin position="292"/>
        <end position="479"/>
    </location>
</feature>
<dbReference type="PANTHER" id="PTHR45799">
    <property type="entry name" value="RETICULON-LIKE PROTEIN"/>
    <property type="match status" value="1"/>
</dbReference>
<dbReference type="GO" id="GO:0005789">
    <property type="term" value="C:endoplasmic reticulum membrane"/>
    <property type="evidence" value="ECO:0007669"/>
    <property type="project" value="UniProtKB-SubCell"/>
</dbReference>
<gene>
    <name evidence="10" type="primary">rtn4b</name>
</gene>
<feature type="transmembrane region" description="Helical" evidence="6">
    <location>
        <begin position="410"/>
        <end position="436"/>
    </location>
</feature>
<dbReference type="PROSITE" id="PS50845">
    <property type="entry name" value="RETICULON"/>
    <property type="match status" value="1"/>
</dbReference>
<protein>
    <recommendedName>
        <fullName evidence="6">Reticulon</fullName>
    </recommendedName>
</protein>
<feature type="region of interest" description="Disordered" evidence="7">
    <location>
        <begin position="101"/>
        <end position="136"/>
    </location>
</feature>
<evidence type="ECO:0000256" key="2">
    <source>
        <dbReference type="ARBA" id="ARBA00022692"/>
    </source>
</evidence>
<dbReference type="CTD" id="678586"/>
<dbReference type="GO" id="GO:0043005">
    <property type="term" value="C:neuron projection"/>
    <property type="evidence" value="ECO:0007669"/>
    <property type="project" value="TreeGrafter"/>
</dbReference>
<dbReference type="InterPro" id="IPR003388">
    <property type="entry name" value="Reticulon"/>
</dbReference>
<dbReference type="GO" id="GO:0007420">
    <property type="term" value="P:brain development"/>
    <property type="evidence" value="ECO:0007669"/>
    <property type="project" value="TreeGrafter"/>
</dbReference>
<evidence type="ECO:0000256" key="7">
    <source>
        <dbReference type="SAM" id="MobiDB-lite"/>
    </source>
</evidence>
<feature type="compositionally biased region" description="Polar residues" evidence="7">
    <location>
        <begin position="1"/>
        <end position="13"/>
    </location>
</feature>
<keyword evidence="9" id="KW-1185">Reference proteome</keyword>
<dbReference type="PANTHER" id="PTHR45799:SF1">
    <property type="entry name" value="RETICULON-4"/>
    <property type="match status" value="1"/>
</dbReference>
<dbReference type="InterPro" id="IPR046964">
    <property type="entry name" value="RTN1-4"/>
</dbReference>
<dbReference type="GO" id="GO:0030182">
    <property type="term" value="P:neuron differentiation"/>
    <property type="evidence" value="ECO:0007669"/>
    <property type="project" value="TreeGrafter"/>
</dbReference>
<evidence type="ECO:0000259" key="8">
    <source>
        <dbReference type="PROSITE" id="PS50845"/>
    </source>
</evidence>
<accession>A0A2D0QEG9</accession>
<organism evidence="9 10">
    <name type="scientific">Ictalurus punctatus</name>
    <name type="common">Channel catfish</name>
    <name type="synonym">Silurus punctatus</name>
    <dbReference type="NCBI Taxonomy" id="7998"/>
    <lineage>
        <taxon>Eukaryota</taxon>
        <taxon>Metazoa</taxon>
        <taxon>Chordata</taxon>
        <taxon>Craniata</taxon>
        <taxon>Vertebrata</taxon>
        <taxon>Euteleostomi</taxon>
        <taxon>Actinopterygii</taxon>
        <taxon>Neopterygii</taxon>
        <taxon>Teleostei</taxon>
        <taxon>Ostariophysi</taxon>
        <taxon>Siluriformes</taxon>
        <taxon>Ictaluridae</taxon>
        <taxon>Ictalurus</taxon>
    </lineage>
</organism>
<feature type="region of interest" description="Disordered" evidence="7">
    <location>
        <begin position="1"/>
        <end position="26"/>
    </location>
</feature>
<keyword evidence="4 6" id="KW-1133">Transmembrane helix</keyword>
<comment type="subcellular location">
    <subcellularLocation>
        <location evidence="1 6">Endoplasmic reticulum membrane</location>
        <topology evidence="1 6">Multi-pass membrane protein</topology>
    </subcellularLocation>
</comment>
<evidence type="ECO:0000256" key="5">
    <source>
        <dbReference type="ARBA" id="ARBA00023136"/>
    </source>
</evidence>
<evidence type="ECO:0000313" key="10">
    <source>
        <dbReference type="RefSeq" id="XP_017316702.1"/>
    </source>
</evidence>
<name>A0A2D0QEG9_ICTPU</name>
<dbReference type="Gene3D" id="1.20.5.2480">
    <property type="match status" value="1"/>
</dbReference>
<feature type="region of interest" description="Disordered" evidence="7">
    <location>
        <begin position="230"/>
        <end position="276"/>
    </location>
</feature>
<dbReference type="Proteomes" id="UP000221080">
    <property type="component" value="Chromosome 29"/>
</dbReference>
<reference evidence="10" key="2">
    <citation type="submission" date="2025-08" db="UniProtKB">
        <authorList>
            <consortium name="RefSeq"/>
        </authorList>
    </citation>
    <scope>IDENTIFICATION</scope>
    <source>
        <tissue evidence="10">Blood</tissue>
    </source>
</reference>
<keyword evidence="5 6" id="KW-0472">Membrane</keyword>
<dbReference type="Pfam" id="PF02453">
    <property type="entry name" value="Reticulon"/>
    <property type="match status" value="1"/>
</dbReference>
<evidence type="ECO:0000256" key="6">
    <source>
        <dbReference type="RuleBase" id="RU210713"/>
    </source>
</evidence>
<dbReference type="GO" id="GO:0014069">
    <property type="term" value="C:postsynaptic density"/>
    <property type="evidence" value="ECO:0007669"/>
    <property type="project" value="TreeGrafter"/>
</dbReference>
<keyword evidence="2 6" id="KW-0812">Transmembrane</keyword>
<sequence length="479" mass="53143">MADAEQVSSTTPNEVEEDEMKRWSESGFREATAQKVLQDGNVGLFGGEWDVKDVRQVQKAAHLEEEEEEEVVMSRQEEMDLLHTTENKAETECLEKSVDLISKPVECESPEEPDSTQMKEDEITAGEEEDTDTEESLKLVDLKEVEEVAITAAFPPPVQAFTRVIQDQDPVVSSATELQEAFRSQEILMSTKPQEEIFFKSELEAQDQDFSGVSAGVKVEAFSAPAEPEKAVSSVVEQEKEPERRNLVEESFRVDSESTPAASASPSAYEPSLPSSAAPATSFPTLMQFTSVVELLYWRDVKNSGIVFGASLLLLLSLSVCSIISVLSYVALALLSVTISFRIYKGVLQAIQKSDEGHPFKLYLEKDVSLPDEVVRKYSDIALGRINTAINELRHLFLVEDLVDSLKFAVLMWILTYVGALFNGLTLLILGLVALFTCPIVYEKHQAQIDHYIALVRNQVKDIVGKIQAKIPGAKKKAE</sequence>
<proteinExistence type="predicted"/>
<dbReference type="AlphaFoldDB" id="A0A2D0QEG9"/>
<evidence type="ECO:0000256" key="1">
    <source>
        <dbReference type="ARBA" id="ARBA00004477"/>
    </source>
</evidence>
<dbReference type="FunFam" id="1.20.5.2480:FF:000001">
    <property type="entry name" value="Reticulon"/>
    <property type="match status" value="1"/>
</dbReference>
<reference evidence="9" key="1">
    <citation type="journal article" date="2016" name="Nat. Commun.">
        <title>The channel catfish genome sequence provides insights into the evolution of scale formation in teleosts.</title>
        <authorList>
            <person name="Liu Z."/>
            <person name="Liu S."/>
            <person name="Yao J."/>
            <person name="Bao L."/>
            <person name="Zhang J."/>
            <person name="Li Y."/>
            <person name="Jiang C."/>
            <person name="Sun L."/>
            <person name="Wang R."/>
            <person name="Zhang Y."/>
            <person name="Zhou T."/>
            <person name="Zeng Q."/>
            <person name="Fu Q."/>
            <person name="Gao S."/>
            <person name="Li N."/>
            <person name="Koren S."/>
            <person name="Jiang Y."/>
            <person name="Zimin A."/>
            <person name="Xu P."/>
            <person name="Phillippy A.M."/>
            <person name="Geng X."/>
            <person name="Song L."/>
            <person name="Sun F."/>
            <person name="Li C."/>
            <person name="Wang X."/>
            <person name="Chen A."/>
            <person name="Jin Y."/>
            <person name="Yuan Z."/>
            <person name="Yang Y."/>
            <person name="Tan S."/>
            <person name="Peatman E."/>
            <person name="Lu J."/>
            <person name="Qin Z."/>
            <person name="Dunham R."/>
            <person name="Li Z."/>
            <person name="Sonstegard T."/>
            <person name="Feng J."/>
            <person name="Danzmann R.G."/>
            <person name="Schroeder S."/>
            <person name="Scheffler B."/>
            <person name="Duke M.V."/>
            <person name="Ballard L."/>
            <person name="Kucuktas H."/>
            <person name="Kaltenboeck L."/>
            <person name="Liu H."/>
            <person name="Armbruster J."/>
            <person name="Xie Y."/>
            <person name="Kirby M.L."/>
            <person name="Tian Y."/>
            <person name="Flanagan M.E."/>
            <person name="Mu W."/>
            <person name="Waldbieser G.C."/>
        </authorList>
    </citation>
    <scope>NUCLEOTIDE SEQUENCE [LARGE SCALE GENOMIC DNA]</scope>
    <source>
        <strain evidence="9">SDA103</strain>
    </source>
</reference>
<dbReference type="STRING" id="7998.ENSIPUP00000022423"/>